<evidence type="ECO:0000256" key="6">
    <source>
        <dbReference type="ARBA" id="ARBA00029899"/>
    </source>
</evidence>
<evidence type="ECO:0000256" key="1">
    <source>
        <dbReference type="ARBA" id="ARBA00002607"/>
    </source>
</evidence>
<dbReference type="SUPFAM" id="SSF51735">
    <property type="entry name" value="NAD(P)-binding Rossmann-fold domains"/>
    <property type="match status" value="1"/>
</dbReference>
<dbReference type="InterPro" id="IPR050259">
    <property type="entry name" value="SDR"/>
</dbReference>
<dbReference type="InterPro" id="IPR036291">
    <property type="entry name" value="NAD(P)-bd_dom_sf"/>
</dbReference>
<evidence type="ECO:0000256" key="3">
    <source>
        <dbReference type="ARBA" id="ARBA00017650"/>
    </source>
</evidence>
<name>A0A0C4YIK3_9BURK</name>
<dbReference type="EMBL" id="CP010537">
    <property type="protein sequence ID" value="AJG22475.1"/>
    <property type="molecule type" value="Genomic_DNA"/>
</dbReference>
<evidence type="ECO:0000256" key="2">
    <source>
        <dbReference type="ARBA" id="ARBA00006484"/>
    </source>
</evidence>
<organism evidence="9 10">
    <name type="scientific">Cupriavidus basilensis</name>
    <dbReference type="NCBI Taxonomy" id="68895"/>
    <lineage>
        <taxon>Bacteria</taxon>
        <taxon>Pseudomonadati</taxon>
        <taxon>Pseudomonadota</taxon>
        <taxon>Betaproteobacteria</taxon>
        <taxon>Burkholderiales</taxon>
        <taxon>Burkholderiaceae</taxon>
        <taxon>Cupriavidus</taxon>
    </lineage>
</organism>
<dbReference type="RefSeq" id="WP_043353962.1">
    <property type="nucleotide sequence ID" value="NZ_CP010537.1"/>
</dbReference>
<reference evidence="9 10" key="1">
    <citation type="journal article" date="2015" name="Genome Announc.">
        <title>Complete Genome Sequence of Cupriavidus basilensis 4G11, Isolated from the Oak Ridge Field Research Center Site.</title>
        <authorList>
            <person name="Ray J."/>
            <person name="Waters R.J."/>
            <person name="Skerker J.M."/>
            <person name="Kuehl J.V."/>
            <person name="Price M.N."/>
            <person name="Huang J."/>
            <person name="Chakraborty R."/>
            <person name="Arkin A.P."/>
            <person name="Deutschbauer A."/>
        </authorList>
    </citation>
    <scope>NUCLEOTIDE SEQUENCE [LARGE SCALE GENOMIC DNA]</scope>
    <source>
        <strain evidence="9">4G11</strain>
    </source>
</reference>
<dbReference type="Pfam" id="PF13561">
    <property type="entry name" value="adh_short_C2"/>
    <property type="match status" value="1"/>
</dbReference>
<dbReference type="InterPro" id="IPR020904">
    <property type="entry name" value="Sc_DH/Rdtase_CS"/>
</dbReference>
<sequence length="249" mass="26678">MDLQIKDRVAIVTGSARGLGAATARRLAEEGARVVVTDVLRERAEETVAALRADGLQAHCVIADITKAEDVSRLVEETVAQFGGVHILVNNAGFPRDKYLVKMSEEDWDLVIAVMLKGAFLATRAVMPHFIEQGWGRVINISSRAHLGNPTQANYSAAKAGLIGVAKALAIEEGRYGVTVNCVAPGFIETEMVQALPSYETIKERAVQMQPIKRVGRPGDIADAVAFLASERAGFITGEVLHVSGGRFG</sequence>
<evidence type="ECO:0000256" key="7">
    <source>
        <dbReference type="ARBA" id="ARBA00048508"/>
    </source>
</evidence>
<dbReference type="PRINTS" id="PR00080">
    <property type="entry name" value="SDRFAMILY"/>
</dbReference>
<dbReference type="PANTHER" id="PTHR42879:SF2">
    <property type="entry name" value="3-OXOACYL-[ACYL-CARRIER-PROTEIN] REDUCTASE FABG"/>
    <property type="match status" value="1"/>
</dbReference>
<dbReference type="PRINTS" id="PR00081">
    <property type="entry name" value="GDHRDH"/>
</dbReference>
<comment type="catalytic activity">
    <reaction evidence="7">
        <text>a (3R)-hydroxyacyl-[ACP] + NADP(+) = a 3-oxoacyl-[ACP] + NADPH + H(+)</text>
        <dbReference type="Rhea" id="RHEA:17397"/>
        <dbReference type="Rhea" id="RHEA-COMP:9916"/>
        <dbReference type="Rhea" id="RHEA-COMP:9945"/>
        <dbReference type="ChEBI" id="CHEBI:15378"/>
        <dbReference type="ChEBI" id="CHEBI:57783"/>
        <dbReference type="ChEBI" id="CHEBI:58349"/>
        <dbReference type="ChEBI" id="CHEBI:78776"/>
        <dbReference type="ChEBI" id="CHEBI:78827"/>
        <dbReference type="EC" id="1.1.1.100"/>
    </reaction>
</comment>
<evidence type="ECO:0000313" key="9">
    <source>
        <dbReference type="EMBL" id="AJG22475.1"/>
    </source>
</evidence>
<protein>
    <recommendedName>
        <fullName evidence="3">3-oxoacyl-[acyl-carrier-protein] reductase FabG</fullName>
    </recommendedName>
    <alternativeName>
        <fullName evidence="6">Beta-ketoacyl-ACP reductase</fullName>
    </alternativeName>
</protein>
<comment type="function">
    <text evidence="1">Catalyzes the NADPH-dependent reduction of beta-ketoacyl-ACP substrates to beta-hydroxyacyl-ACP products, the first reductive step in the elongation cycle of fatty acid biosynthesis.</text>
</comment>
<evidence type="ECO:0000256" key="4">
    <source>
        <dbReference type="ARBA" id="ARBA00022857"/>
    </source>
</evidence>
<dbReference type="OrthoDB" id="8557335at2"/>
<dbReference type="InterPro" id="IPR057326">
    <property type="entry name" value="KR_dom"/>
</dbReference>
<dbReference type="GO" id="GO:0032787">
    <property type="term" value="P:monocarboxylic acid metabolic process"/>
    <property type="evidence" value="ECO:0007669"/>
    <property type="project" value="UniProtKB-ARBA"/>
</dbReference>
<dbReference type="Gene3D" id="3.40.50.720">
    <property type="entry name" value="NAD(P)-binding Rossmann-like Domain"/>
    <property type="match status" value="1"/>
</dbReference>
<gene>
    <name evidence="9" type="ORF">RR42_s0885</name>
</gene>
<evidence type="ECO:0000259" key="8">
    <source>
        <dbReference type="SMART" id="SM00822"/>
    </source>
</evidence>
<keyword evidence="4" id="KW-0521">NADP</keyword>
<dbReference type="STRING" id="68895.RR42_s0885"/>
<dbReference type="GO" id="GO:0004316">
    <property type="term" value="F:3-oxoacyl-[acyl-carrier-protein] reductase (NADPH) activity"/>
    <property type="evidence" value="ECO:0007669"/>
    <property type="project" value="UniProtKB-EC"/>
</dbReference>
<keyword evidence="5 9" id="KW-0560">Oxidoreductase</keyword>
<feature type="domain" description="Ketoreductase" evidence="8">
    <location>
        <begin position="8"/>
        <end position="186"/>
    </location>
</feature>
<dbReference type="AlphaFoldDB" id="A0A0C4YIK3"/>
<dbReference type="KEGG" id="cbw:RR42_s0885"/>
<dbReference type="PANTHER" id="PTHR42879">
    <property type="entry name" value="3-OXOACYL-(ACYL-CARRIER-PROTEIN) REDUCTASE"/>
    <property type="match status" value="1"/>
</dbReference>
<dbReference type="NCBIfam" id="NF009466">
    <property type="entry name" value="PRK12826.1-2"/>
    <property type="match status" value="1"/>
</dbReference>
<dbReference type="InterPro" id="IPR002347">
    <property type="entry name" value="SDR_fam"/>
</dbReference>
<dbReference type="SMART" id="SM00822">
    <property type="entry name" value="PKS_KR"/>
    <property type="match status" value="1"/>
</dbReference>
<dbReference type="NCBIfam" id="NF005559">
    <property type="entry name" value="PRK07231.1"/>
    <property type="match status" value="1"/>
</dbReference>
<dbReference type="PROSITE" id="PS00061">
    <property type="entry name" value="ADH_SHORT"/>
    <property type="match status" value="1"/>
</dbReference>
<accession>A0A0C4YIK3</accession>
<proteinExistence type="inferred from homology"/>
<comment type="similarity">
    <text evidence="2">Belongs to the short-chain dehydrogenases/reductases (SDR) family.</text>
</comment>
<keyword evidence="10" id="KW-1185">Reference proteome</keyword>
<dbReference type="FunFam" id="3.40.50.720:FF:000115">
    <property type="entry name" value="3-oxoacyl-[acyl-carrier-protein] reductase FabG"/>
    <property type="match status" value="1"/>
</dbReference>
<evidence type="ECO:0000313" key="10">
    <source>
        <dbReference type="Proteomes" id="UP000031843"/>
    </source>
</evidence>
<evidence type="ECO:0000256" key="5">
    <source>
        <dbReference type="ARBA" id="ARBA00023002"/>
    </source>
</evidence>
<dbReference type="Proteomes" id="UP000031843">
    <property type="component" value="Chromosome secondary"/>
</dbReference>